<reference evidence="12" key="1">
    <citation type="submission" date="2008-08" db="EMBL/GenBank/DDBJ databases">
        <title>The complete genome sequence of Coprothermobacter proteolyticus strain ATCC 5245 / DSM 5265 / BT.</title>
        <authorList>
            <person name="Dodson R.J."/>
            <person name="Durkin A.S."/>
            <person name="Wu M."/>
            <person name="Eisen J."/>
            <person name="Sutton G."/>
        </authorList>
    </citation>
    <scope>NUCLEOTIDE SEQUENCE [LARGE SCALE GENOMIC DNA]</scope>
    <source>
        <strain evidence="12">ATCC 35245 / DSM 5265 / OCM 4 / BT</strain>
    </source>
</reference>
<dbReference type="eggNOG" id="COG0413">
    <property type="taxonomic scope" value="Bacteria"/>
</dbReference>
<dbReference type="GO" id="GO:0005737">
    <property type="term" value="C:cytoplasm"/>
    <property type="evidence" value="ECO:0007669"/>
    <property type="project" value="UniProtKB-SubCell"/>
</dbReference>
<keyword evidence="5 7" id="KW-0808">Transferase</keyword>
<comment type="function">
    <text evidence="6 7">Catalyzes the reversible reaction in which hydroxymethyl group from 5,10-methylenetetrahydrofolate is transferred onto alpha-ketoisovalerate to form ketopantoate.</text>
</comment>
<evidence type="ECO:0000256" key="4">
    <source>
        <dbReference type="ARBA" id="ARBA00022655"/>
    </source>
</evidence>
<keyword evidence="12" id="KW-1185">Reference proteome</keyword>
<dbReference type="STRING" id="309798.COPRO5265_0606"/>
<dbReference type="InterPro" id="IPR040442">
    <property type="entry name" value="Pyrv_kinase-like_dom_sf"/>
</dbReference>
<evidence type="ECO:0000256" key="8">
    <source>
        <dbReference type="PIRSR" id="PIRSR000388-1"/>
    </source>
</evidence>
<dbReference type="AlphaFoldDB" id="B5Y864"/>
<sequence length="252" mass="27434">MNATQFKKLKGSKKIIMLTCYDFSFASALEEAGVDALLVGDSLGNVVQGKETTLPVTLDQIIYHTEMVKRGAPNTFVVADMPFLSYQISVEEALRNCGLVMKETNCDAVKLEGGEEVAHLVRRLTEIGIPVMGHIGVTPQSAKLMGYGKRGKDISDAEYLKRSAKALYEAGAFSLVLENMAATLAKEITELVQIPTIGIGAGPECDGQVLVLHDFMGLTKDRPPFAKPYFDLRAELKKAVSSYKNDVEQGKL</sequence>
<dbReference type="HAMAP" id="MF_00156">
    <property type="entry name" value="PanB"/>
    <property type="match status" value="1"/>
</dbReference>
<dbReference type="HOGENOM" id="CLU_036645_1_0_9"/>
<dbReference type="PANTHER" id="PTHR20881:SF0">
    <property type="entry name" value="3-METHYL-2-OXOBUTANOATE HYDROXYMETHYLTRANSFERASE"/>
    <property type="match status" value="1"/>
</dbReference>
<dbReference type="InterPro" id="IPR003700">
    <property type="entry name" value="Pantoate_hydroxy_MeTrfase"/>
</dbReference>
<dbReference type="Pfam" id="PF02548">
    <property type="entry name" value="Pantoate_transf"/>
    <property type="match status" value="1"/>
</dbReference>
<protein>
    <recommendedName>
        <fullName evidence="7">3-methyl-2-oxobutanoate hydroxymethyltransferase</fullName>
        <ecNumber evidence="7">2.1.2.11</ecNumber>
    </recommendedName>
    <alternativeName>
        <fullName evidence="7">Ketopantoate hydroxymethyltransferase</fullName>
        <shortName evidence="7">KPHMT</shortName>
    </alternativeName>
</protein>
<comment type="subcellular location">
    <subcellularLocation>
        <location evidence="7">Cytoplasm</location>
    </subcellularLocation>
</comment>
<evidence type="ECO:0000256" key="2">
    <source>
        <dbReference type="ARBA" id="ARBA00008676"/>
    </source>
</evidence>
<dbReference type="InterPro" id="IPR015813">
    <property type="entry name" value="Pyrv/PenolPyrv_kinase-like_dom"/>
</dbReference>
<dbReference type="GO" id="GO:0000287">
    <property type="term" value="F:magnesium ion binding"/>
    <property type="evidence" value="ECO:0007669"/>
    <property type="project" value="TreeGrafter"/>
</dbReference>
<dbReference type="KEGG" id="cpo:COPRO5265_0606"/>
<dbReference type="Gene3D" id="3.20.20.60">
    <property type="entry name" value="Phosphoenolpyruvate-binding domains"/>
    <property type="match status" value="1"/>
</dbReference>
<feature type="binding site" evidence="7 10">
    <location>
        <position position="41"/>
    </location>
    <ligand>
        <name>Mg(2+)</name>
        <dbReference type="ChEBI" id="CHEBI:18420"/>
    </ligand>
</feature>
<evidence type="ECO:0000256" key="7">
    <source>
        <dbReference type="HAMAP-Rule" id="MF_00156"/>
    </source>
</evidence>
<dbReference type="GO" id="GO:0008168">
    <property type="term" value="F:methyltransferase activity"/>
    <property type="evidence" value="ECO:0007669"/>
    <property type="project" value="UniProtKB-KW"/>
</dbReference>
<name>B5Y864_COPPD</name>
<feature type="binding site" evidence="7 9">
    <location>
        <position position="80"/>
    </location>
    <ligand>
        <name>3-methyl-2-oxobutanoate</name>
        <dbReference type="ChEBI" id="CHEBI:11851"/>
    </ligand>
</feature>
<dbReference type="NCBIfam" id="TIGR00222">
    <property type="entry name" value="panB"/>
    <property type="match status" value="1"/>
</dbReference>
<feature type="binding site" evidence="7 9">
    <location>
        <begin position="41"/>
        <end position="42"/>
    </location>
    <ligand>
        <name>3-methyl-2-oxobutanoate</name>
        <dbReference type="ChEBI" id="CHEBI:11851"/>
    </ligand>
</feature>
<dbReference type="RefSeq" id="WP_012544332.1">
    <property type="nucleotide sequence ID" value="NC_011295.1"/>
</dbReference>
<feature type="binding site" evidence="7 10">
    <location>
        <position position="112"/>
    </location>
    <ligand>
        <name>Mg(2+)</name>
        <dbReference type="ChEBI" id="CHEBI:18420"/>
    </ligand>
</feature>
<feature type="binding site" evidence="7 10">
    <location>
        <position position="80"/>
    </location>
    <ligand>
        <name>Mg(2+)</name>
        <dbReference type="ChEBI" id="CHEBI:18420"/>
    </ligand>
</feature>
<keyword evidence="7 10" id="KW-0479">Metal-binding</keyword>
<dbReference type="GO" id="GO:0015940">
    <property type="term" value="P:pantothenate biosynthetic process"/>
    <property type="evidence" value="ECO:0007669"/>
    <property type="project" value="UniProtKB-UniRule"/>
</dbReference>
<reference evidence="11 12" key="2">
    <citation type="journal article" date="2014" name="Genome Announc.">
        <title>Complete Genome Sequence of Coprothermobacter proteolyticus DSM 5265.</title>
        <authorList>
            <person name="Alexiev A."/>
            <person name="Coil D.A."/>
            <person name="Badger J.H."/>
            <person name="Enticknap J."/>
            <person name="Ward N."/>
            <person name="Robb F.T."/>
            <person name="Eisen J.A."/>
        </authorList>
    </citation>
    <scope>NUCLEOTIDE SEQUENCE [LARGE SCALE GENOMIC DNA]</scope>
    <source>
        <strain evidence="12">ATCC 35245 / DSM 5265 / OCM 4 / BT</strain>
    </source>
</reference>
<dbReference type="PANTHER" id="PTHR20881">
    <property type="entry name" value="3-METHYL-2-OXOBUTANOATE HYDROXYMETHYLTRANSFERASE"/>
    <property type="match status" value="1"/>
</dbReference>
<dbReference type="CDD" id="cd06557">
    <property type="entry name" value="KPHMT-like"/>
    <property type="match status" value="1"/>
</dbReference>
<gene>
    <name evidence="7 11" type="primary">panB</name>
    <name evidence="11" type="ordered locus">COPRO5265_0606</name>
</gene>
<evidence type="ECO:0000313" key="11">
    <source>
        <dbReference type="EMBL" id="ACI17680.1"/>
    </source>
</evidence>
<comment type="catalytic activity">
    <reaction evidence="7">
        <text>(6R)-5,10-methylene-5,6,7,8-tetrahydrofolate + 3-methyl-2-oxobutanoate + H2O = 2-dehydropantoate + (6S)-5,6,7,8-tetrahydrofolate</text>
        <dbReference type="Rhea" id="RHEA:11824"/>
        <dbReference type="ChEBI" id="CHEBI:11561"/>
        <dbReference type="ChEBI" id="CHEBI:11851"/>
        <dbReference type="ChEBI" id="CHEBI:15377"/>
        <dbReference type="ChEBI" id="CHEBI:15636"/>
        <dbReference type="ChEBI" id="CHEBI:57453"/>
        <dbReference type="EC" id="2.1.2.11"/>
    </reaction>
</comment>
<feature type="binding site" evidence="7 9">
    <location>
        <position position="110"/>
    </location>
    <ligand>
        <name>3-methyl-2-oxobutanoate</name>
        <dbReference type="ChEBI" id="CHEBI:11851"/>
    </ligand>
</feature>
<evidence type="ECO:0000313" key="12">
    <source>
        <dbReference type="Proteomes" id="UP000001732"/>
    </source>
</evidence>
<comment type="subunit">
    <text evidence="3 7">Homodecamer; pentamer of dimers.</text>
</comment>
<evidence type="ECO:0000256" key="9">
    <source>
        <dbReference type="PIRSR" id="PIRSR000388-2"/>
    </source>
</evidence>
<organism evidence="11 12">
    <name type="scientific">Coprothermobacter proteolyticus (strain ATCC 35245 / DSM 5265 / OCM 4 / BT)</name>
    <dbReference type="NCBI Taxonomy" id="309798"/>
    <lineage>
        <taxon>Bacteria</taxon>
        <taxon>Pseudomonadati</taxon>
        <taxon>Coprothermobacterota</taxon>
        <taxon>Coprothermobacteria</taxon>
        <taxon>Coprothermobacterales</taxon>
        <taxon>Coprothermobacteraceae</taxon>
        <taxon>Coprothermobacter</taxon>
    </lineage>
</organism>
<dbReference type="NCBIfam" id="NF001452">
    <property type="entry name" value="PRK00311.1"/>
    <property type="match status" value="1"/>
</dbReference>
<dbReference type="UniPathway" id="UPA00028">
    <property type="reaction ID" value="UER00003"/>
</dbReference>
<accession>B5Y864</accession>
<evidence type="ECO:0000256" key="3">
    <source>
        <dbReference type="ARBA" id="ARBA00011424"/>
    </source>
</evidence>
<dbReference type="FunFam" id="3.20.20.60:FF:000003">
    <property type="entry name" value="3-methyl-2-oxobutanoate hydroxymethyltransferase"/>
    <property type="match status" value="1"/>
</dbReference>
<keyword evidence="4 7" id="KW-0566">Pantothenate biosynthesis</keyword>
<dbReference type="Proteomes" id="UP000001732">
    <property type="component" value="Chromosome"/>
</dbReference>
<comment type="pathway">
    <text evidence="1 7">Cofactor biosynthesis; (R)-pantothenate biosynthesis; (R)-pantoate from 3-methyl-2-oxobutanoate: step 1/2.</text>
</comment>
<comment type="similarity">
    <text evidence="2 7">Belongs to the PanB family.</text>
</comment>
<proteinExistence type="inferred from homology"/>
<evidence type="ECO:0000256" key="5">
    <source>
        <dbReference type="ARBA" id="ARBA00022679"/>
    </source>
</evidence>
<keyword evidence="7" id="KW-0963">Cytoplasm</keyword>
<dbReference type="OrthoDB" id="9781789at2"/>
<dbReference type="SUPFAM" id="SSF51621">
    <property type="entry name" value="Phosphoenolpyruvate/pyruvate domain"/>
    <property type="match status" value="1"/>
</dbReference>
<comment type="cofactor">
    <cofactor evidence="7 10">
        <name>Mg(2+)</name>
        <dbReference type="ChEBI" id="CHEBI:18420"/>
    </cofactor>
    <text evidence="7 10">Binds 1 Mg(2+) ion per subunit.</text>
</comment>
<evidence type="ECO:0000256" key="1">
    <source>
        <dbReference type="ARBA" id="ARBA00005033"/>
    </source>
</evidence>
<evidence type="ECO:0000256" key="6">
    <source>
        <dbReference type="ARBA" id="ARBA00056497"/>
    </source>
</evidence>
<dbReference type="EC" id="2.1.2.11" evidence="7"/>
<dbReference type="GO" id="GO:0003864">
    <property type="term" value="F:3-methyl-2-oxobutanoate hydroxymethyltransferase activity"/>
    <property type="evidence" value="ECO:0007669"/>
    <property type="project" value="UniProtKB-UniRule"/>
</dbReference>
<dbReference type="GO" id="GO:0032259">
    <property type="term" value="P:methylation"/>
    <property type="evidence" value="ECO:0007669"/>
    <property type="project" value="UniProtKB-KW"/>
</dbReference>
<evidence type="ECO:0000256" key="10">
    <source>
        <dbReference type="PIRSR" id="PIRSR000388-3"/>
    </source>
</evidence>
<keyword evidence="11" id="KW-0489">Methyltransferase</keyword>
<feature type="active site" description="Proton acceptor" evidence="7 8">
    <location>
        <position position="178"/>
    </location>
</feature>
<keyword evidence="7 10" id="KW-0460">Magnesium</keyword>
<dbReference type="PIRSF" id="PIRSF000388">
    <property type="entry name" value="Pantoate_hydroxy_MeTrfase"/>
    <property type="match status" value="1"/>
</dbReference>
<dbReference type="EMBL" id="CP001145">
    <property type="protein sequence ID" value="ACI17680.1"/>
    <property type="molecule type" value="Genomic_DNA"/>
</dbReference>